<dbReference type="Gene3D" id="6.10.140.2220">
    <property type="match status" value="1"/>
</dbReference>
<dbReference type="SUPFAM" id="SSF144232">
    <property type="entry name" value="HIT/MYND zinc finger-like"/>
    <property type="match status" value="1"/>
</dbReference>
<gene>
    <name evidence="7" type="ORF">FHL15_007537</name>
</gene>
<evidence type="ECO:0000313" key="8">
    <source>
        <dbReference type="Proteomes" id="UP000319160"/>
    </source>
</evidence>
<feature type="region of interest" description="Disordered" evidence="5">
    <location>
        <begin position="478"/>
        <end position="507"/>
    </location>
</feature>
<keyword evidence="2 4" id="KW-0863">Zinc-finger</keyword>
<dbReference type="AlphaFoldDB" id="A0A553HU94"/>
<evidence type="ECO:0000256" key="5">
    <source>
        <dbReference type="SAM" id="MobiDB-lite"/>
    </source>
</evidence>
<feature type="region of interest" description="Disordered" evidence="5">
    <location>
        <begin position="527"/>
        <end position="547"/>
    </location>
</feature>
<evidence type="ECO:0000259" key="6">
    <source>
        <dbReference type="PROSITE" id="PS50865"/>
    </source>
</evidence>
<evidence type="ECO:0000256" key="3">
    <source>
        <dbReference type="ARBA" id="ARBA00022833"/>
    </source>
</evidence>
<proteinExistence type="predicted"/>
<keyword evidence="1" id="KW-0479">Metal-binding</keyword>
<comment type="caution">
    <text evidence="7">The sequence shown here is derived from an EMBL/GenBank/DDBJ whole genome shotgun (WGS) entry which is preliminary data.</text>
</comment>
<keyword evidence="3" id="KW-0862">Zinc</keyword>
<dbReference type="Pfam" id="PF01753">
    <property type="entry name" value="zf-MYND"/>
    <property type="match status" value="1"/>
</dbReference>
<reference evidence="8" key="1">
    <citation type="submission" date="2019-06" db="EMBL/GenBank/DDBJ databases">
        <title>Draft genome sequence of the griseofulvin-producing fungus Xylaria cubensis strain G536.</title>
        <authorList>
            <person name="Mead M.E."/>
            <person name="Raja H.A."/>
            <person name="Steenwyk J.L."/>
            <person name="Knowles S.L."/>
            <person name="Oberlies N.H."/>
            <person name="Rokas A."/>
        </authorList>
    </citation>
    <scope>NUCLEOTIDE SEQUENCE [LARGE SCALE GENOMIC DNA]</scope>
    <source>
        <strain evidence="8">G536</strain>
    </source>
</reference>
<dbReference type="InterPro" id="IPR002893">
    <property type="entry name" value="Znf_MYND"/>
</dbReference>
<evidence type="ECO:0000256" key="2">
    <source>
        <dbReference type="ARBA" id="ARBA00022771"/>
    </source>
</evidence>
<organism evidence="7 8">
    <name type="scientific">Xylaria flabelliformis</name>
    <dbReference type="NCBI Taxonomy" id="2512241"/>
    <lineage>
        <taxon>Eukaryota</taxon>
        <taxon>Fungi</taxon>
        <taxon>Dikarya</taxon>
        <taxon>Ascomycota</taxon>
        <taxon>Pezizomycotina</taxon>
        <taxon>Sordariomycetes</taxon>
        <taxon>Xylariomycetidae</taxon>
        <taxon>Xylariales</taxon>
        <taxon>Xylariaceae</taxon>
        <taxon>Xylaria</taxon>
    </lineage>
</organism>
<dbReference type="GO" id="GO:0008270">
    <property type="term" value="F:zinc ion binding"/>
    <property type="evidence" value="ECO:0007669"/>
    <property type="project" value="UniProtKB-KW"/>
</dbReference>
<dbReference type="OrthoDB" id="437457at2759"/>
<name>A0A553HU94_9PEZI</name>
<evidence type="ECO:0000313" key="7">
    <source>
        <dbReference type="EMBL" id="TRX91532.1"/>
    </source>
</evidence>
<feature type="domain" description="MYND-type" evidence="6">
    <location>
        <begin position="39"/>
        <end position="74"/>
    </location>
</feature>
<accession>A0A553HU94</accession>
<dbReference type="Proteomes" id="UP000319160">
    <property type="component" value="Unassembled WGS sequence"/>
</dbReference>
<evidence type="ECO:0000256" key="4">
    <source>
        <dbReference type="PROSITE-ProRule" id="PRU00134"/>
    </source>
</evidence>
<dbReference type="STRING" id="2512241.A0A553HU94"/>
<dbReference type="PROSITE" id="PS50865">
    <property type="entry name" value="ZF_MYND_2"/>
    <property type="match status" value="1"/>
</dbReference>
<sequence>MAAQSDQAGLPCSNAIEGSAARGFDAADGVKDFEILKSCTTCGSEAKMRCPSCGTWYCERKCLVKDWSHHQIVCKDVMGEFNSDKAPVNHVRAILFPWDAKTPRWIWIHLKTLDVSITRALGITGKGVLKKAVNKLAVVDINKSLHHRKIGHGIRQFTAPKARVGSGHNVNRSIFALSEPGALKAYFGSALFFAFRTYQADGVTKIFYEDTSPRDLRIIIEWYWTRPENSFIPLRKRLPLKSYCQTEEELFLWPAVKINCTVDLARMIAFSGHDIYPFHPVWILSKDVAQNRTECELPTRAGLPWFVQQCCSLFDPIADKGKEKELLYNHGGLAFAPQAGRRFQRSHLDNSEGWVIEADLSIQYCGSLIISRNDGCIIDAEQVVAFDEFIIECFEKVNALLTYPSVRPGVDRAMVTEDEARRFITREAFEPYWRKYAGVDVGPLARGWPTPYDKVYVAESDTVEEVKKEGVKEEVKEGAKEEVAEEAKEELKEKAKEEVTEEAKEKVKEEVIEEVIEEIIEEVIREAMGEEKEEAEEACSNIEKSVD</sequence>
<dbReference type="EMBL" id="VFLP01000044">
    <property type="protein sequence ID" value="TRX91532.1"/>
    <property type="molecule type" value="Genomic_DNA"/>
</dbReference>
<protein>
    <recommendedName>
        <fullName evidence="6">MYND-type domain-containing protein</fullName>
    </recommendedName>
</protein>
<evidence type="ECO:0000256" key="1">
    <source>
        <dbReference type="ARBA" id="ARBA00022723"/>
    </source>
</evidence>
<keyword evidence="8" id="KW-1185">Reference proteome</keyword>